<sequence length="282" mass="32815">MSINDRVIETSVPFSQIPVAKIIRTLATLQYPDTLPGPDEPLDLITLYQSQHYATKRDTHAIISRAEQLAPSEISQIATELNELVKMYHPYTIAYPPTQGDLQYFLTAIFWGWRSDLRIGEKPVIRAPTFNDRALRVGYFQHDLEPVAGFGPDGLKNRHKDDNAYNYVYIDHQAQTVNVAWKDGNCLDIQPQDVSLIRPFWRLDDRIIILFDHYEDCEQLRVMDHNWNLAIWSARKKIKRFAEDGVTAREAADYWPNRLTTEGLEPWITVERLFELYKPNLI</sequence>
<evidence type="ECO:0000313" key="2">
    <source>
        <dbReference type="Proteomes" id="UP000091967"/>
    </source>
</evidence>
<gene>
    <name evidence="1" type="ORF">FPOA_04505</name>
</gene>
<protein>
    <submittedName>
        <fullName evidence="1">Uncharacterized protein</fullName>
    </submittedName>
</protein>
<organism evidence="1 2">
    <name type="scientific">Fusarium poae</name>
    <dbReference type="NCBI Taxonomy" id="36050"/>
    <lineage>
        <taxon>Eukaryota</taxon>
        <taxon>Fungi</taxon>
        <taxon>Dikarya</taxon>
        <taxon>Ascomycota</taxon>
        <taxon>Pezizomycotina</taxon>
        <taxon>Sordariomycetes</taxon>
        <taxon>Hypocreomycetidae</taxon>
        <taxon>Hypocreales</taxon>
        <taxon>Nectriaceae</taxon>
        <taxon>Fusarium</taxon>
    </lineage>
</organism>
<reference evidence="1 2" key="1">
    <citation type="submission" date="2016-06" db="EMBL/GenBank/DDBJ databases">
        <title>Living apart together: crosstalk between the core and supernumerary genomes in a fungal plant pathogen.</title>
        <authorList>
            <person name="Vanheule A."/>
            <person name="Audenaert K."/>
            <person name="Warris S."/>
            <person name="Van De Geest H."/>
            <person name="Schijlen E."/>
            <person name="Hofte M."/>
            <person name="De Saeger S."/>
            <person name="Haesaert G."/>
            <person name="Waalwijk C."/>
            <person name="Van Der Lee T."/>
        </authorList>
    </citation>
    <scope>NUCLEOTIDE SEQUENCE [LARGE SCALE GENOMIC DNA]</scope>
    <source>
        <strain evidence="1 2">2516</strain>
    </source>
</reference>
<name>A0A1B8ATY8_FUSPO</name>
<comment type="caution">
    <text evidence="1">The sequence shown here is derived from an EMBL/GenBank/DDBJ whole genome shotgun (WGS) entry which is preliminary data.</text>
</comment>
<dbReference type="OrthoDB" id="5028123at2759"/>
<dbReference type="EMBL" id="LYXU01000002">
    <property type="protein sequence ID" value="OBS23957.1"/>
    <property type="molecule type" value="Genomic_DNA"/>
</dbReference>
<evidence type="ECO:0000313" key="1">
    <source>
        <dbReference type="EMBL" id="OBS23957.1"/>
    </source>
</evidence>
<dbReference type="OMA" id="RVMDHNW"/>
<dbReference type="AlphaFoldDB" id="A0A1B8ATY8"/>
<accession>A0A1B8ATY8</accession>
<dbReference type="Proteomes" id="UP000091967">
    <property type="component" value="Unassembled WGS sequence"/>
</dbReference>
<keyword evidence="2" id="KW-1185">Reference proteome</keyword>
<proteinExistence type="predicted"/>